<keyword evidence="3" id="KW-1185">Reference proteome</keyword>
<feature type="domain" description="Fido" evidence="1">
    <location>
        <begin position="188"/>
        <end position="345"/>
    </location>
</feature>
<accession>A0ABV8CM00</accession>
<proteinExistence type="predicted"/>
<dbReference type="PANTHER" id="PTHR13504:SF38">
    <property type="entry name" value="FIDO DOMAIN-CONTAINING PROTEIN"/>
    <property type="match status" value="1"/>
</dbReference>
<evidence type="ECO:0000313" key="3">
    <source>
        <dbReference type="Proteomes" id="UP001595692"/>
    </source>
</evidence>
<evidence type="ECO:0000259" key="1">
    <source>
        <dbReference type="PROSITE" id="PS51459"/>
    </source>
</evidence>
<dbReference type="Gene3D" id="1.10.3290.10">
    <property type="entry name" value="Fido-like domain"/>
    <property type="match status" value="1"/>
</dbReference>
<dbReference type="EMBL" id="JBHSAF010000006">
    <property type="protein sequence ID" value="MFC3913230.1"/>
    <property type="molecule type" value="Genomic_DNA"/>
</dbReference>
<comment type="caution">
    <text evidence="2">The sequence shown here is derived from an EMBL/GenBank/DDBJ whole genome shotgun (WGS) entry which is preliminary data.</text>
</comment>
<dbReference type="SUPFAM" id="SSF140931">
    <property type="entry name" value="Fic-like"/>
    <property type="match status" value="1"/>
</dbReference>
<dbReference type="InterPro" id="IPR036597">
    <property type="entry name" value="Fido-like_dom_sf"/>
</dbReference>
<dbReference type="Proteomes" id="UP001595692">
    <property type="component" value="Unassembled WGS sequence"/>
</dbReference>
<dbReference type="Pfam" id="PF02661">
    <property type="entry name" value="Fic"/>
    <property type="match status" value="1"/>
</dbReference>
<name>A0ABV8CM00_9GAMM</name>
<reference evidence="3" key="1">
    <citation type="journal article" date="2019" name="Int. J. Syst. Evol. Microbiol.">
        <title>The Global Catalogue of Microorganisms (GCM) 10K type strain sequencing project: providing services to taxonomists for standard genome sequencing and annotation.</title>
        <authorList>
            <consortium name="The Broad Institute Genomics Platform"/>
            <consortium name="The Broad Institute Genome Sequencing Center for Infectious Disease"/>
            <person name="Wu L."/>
            <person name="Ma J."/>
        </authorList>
    </citation>
    <scope>NUCLEOTIDE SEQUENCE [LARGE SCALE GENOMIC DNA]</scope>
    <source>
        <strain evidence="3">CCUG 54939</strain>
    </source>
</reference>
<dbReference type="InterPro" id="IPR040198">
    <property type="entry name" value="Fido_containing"/>
</dbReference>
<dbReference type="InterPro" id="IPR003812">
    <property type="entry name" value="Fido"/>
</dbReference>
<sequence length="454" mass="51907">MNKIALPPKDRIPNIFNHISSTCPDKFGDYLELFSPVDGKGRYLHFDELQYRLPKGVDPALAWAVVKLARFKHISTLILLGSPQKPCGFYLTSTIQKAISEADRNATSAALEWMTSKIGESKHFEYLLHDLVEDEAISSSQLEGAATTTIVAKDLLKRKRKPRTPDEKMILGNFKMMKYAWENKDKELSYSLISELHKIGVEGIDDEKYRPGTFRTTDDVEVVDAEGNTVHTPPSADGLRKRLKSIAEWANTNHHDINSKDYVHPLVKAMTLHFSIGYEHPFYDGNGRVARSLFYWYMFKNDFAAFRYIAISVLLKAAPVKYGKSYLYTESDEMDLTYFLDYQSSITIRAINEFKNAYKKTLDDIEEFNGWLWNSGLYKKLSDKQQTVFQVAKSGLAKHFTISNTKDNLGCSYNTAATALNGLVDLKLFKKEKIGREWVYSMLSTSKIKELWIK</sequence>
<evidence type="ECO:0000313" key="2">
    <source>
        <dbReference type="EMBL" id="MFC3913230.1"/>
    </source>
</evidence>
<gene>
    <name evidence="2" type="ORF">ACFOSS_07110</name>
</gene>
<organism evidence="2 3">
    <name type="scientific">Pseudaeromonas sharmana</name>
    <dbReference type="NCBI Taxonomy" id="328412"/>
    <lineage>
        <taxon>Bacteria</taxon>
        <taxon>Pseudomonadati</taxon>
        <taxon>Pseudomonadota</taxon>
        <taxon>Gammaproteobacteria</taxon>
        <taxon>Aeromonadales</taxon>
        <taxon>Aeromonadaceae</taxon>
        <taxon>Pseudaeromonas</taxon>
    </lineage>
</organism>
<dbReference type="PROSITE" id="PS51459">
    <property type="entry name" value="FIDO"/>
    <property type="match status" value="1"/>
</dbReference>
<dbReference type="RefSeq" id="WP_377151495.1">
    <property type="nucleotide sequence ID" value="NZ_JBHSAF010000006.1"/>
</dbReference>
<dbReference type="PANTHER" id="PTHR13504">
    <property type="entry name" value="FIDO DOMAIN-CONTAINING PROTEIN DDB_G0283145"/>
    <property type="match status" value="1"/>
</dbReference>
<protein>
    <submittedName>
        <fullName evidence="2">Fic family protein</fullName>
    </submittedName>
</protein>